<feature type="transmembrane region" description="Helical" evidence="5">
    <location>
        <begin position="229"/>
        <end position="252"/>
    </location>
</feature>
<proteinExistence type="predicted"/>
<feature type="transmembrane region" description="Helical" evidence="5">
    <location>
        <begin position="264"/>
        <end position="284"/>
    </location>
</feature>
<evidence type="ECO:0000256" key="2">
    <source>
        <dbReference type="ARBA" id="ARBA00022692"/>
    </source>
</evidence>
<dbReference type="InterPro" id="IPR038770">
    <property type="entry name" value="Na+/solute_symporter_sf"/>
</dbReference>
<dbReference type="PANTHER" id="PTHR10361">
    <property type="entry name" value="SODIUM-BILE ACID COTRANSPORTER"/>
    <property type="match status" value="1"/>
</dbReference>
<keyword evidence="4 5" id="KW-0472">Membrane</keyword>
<dbReference type="InterPro" id="IPR004710">
    <property type="entry name" value="Bilac:Na_transpt"/>
</dbReference>
<dbReference type="InterPro" id="IPR002657">
    <property type="entry name" value="BilAc:Na_symport/Acr3"/>
</dbReference>
<evidence type="ECO:0000256" key="3">
    <source>
        <dbReference type="ARBA" id="ARBA00022989"/>
    </source>
</evidence>
<feature type="transmembrane region" description="Helical" evidence="5">
    <location>
        <begin position="168"/>
        <end position="185"/>
    </location>
</feature>
<keyword evidence="3 5" id="KW-1133">Transmembrane helix</keyword>
<name>A0ABR8SU01_9BACL</name>
<comment type="subcellular location">
    <subcellularLocation>
        <location evidence="1">Membrane</location>
        <topology evidence="1">Multi-pass membrane protein</topology>
    </subcellularLocation>
</comment>
<evidence type="ECO:0000256" key="1">
    <source>
        <dbReference type="ARBA" id="ARBA00004141"/>
    </source>
</evidence>
<organism evidence="6 7">
    <name type="scientific">Paenibacillus gallinarum</name>
    <dbReference type="NCBI Taxonomy" id="2762232"/>
    <lineage>
        <taxon>Bacteria</taxon>
        <taxon>Bacillati</taxon>
        <taxon>Bacillota</taxon>
        <taxon>Bacilli</taxon>
        <taxon>Bacillales</taxon>
        <taxon>Paenibacillaceae</taxon>
        <taxon>Paenibacillus</taxon>
    </lineage>
</organism>
<feature type="transmembrane region" description="Helical" evidence="5">
    <location>
        <begin position="100"/>
        <end position="120"/>
    </location>
</feature>
<dbReference type="RefSeq" id="WP_191797959.1">
    <property type="nucleotide sequence ID" value="NZ_JACSQL010000001.1"/>
</dbReference>
<keyword evidence="2 5" id="KW-0812">Transmembrane</keyword>
<dbReference type="PANTHER" id="PTHR10361:SF28">
    <property type="entry name" value="P3 PROTEIN-RELATED"/>
    <property type="match status" value="1"/>
</dbReference>
<dbReference type="EMBL" id="JACSQL010000001">
    <property type="protein sequence ID" value="MBD7966976.1"/>
    <property type="molecule type" value="Genomic_DNA"/>
</dbReference>
<dbReference type="Pfam" id="PF01758">
    <property type="entry name" value="SBF"/>
    <property type="match status" value="1"/>
</dbReference>
<feature type="transmembrane region" description="Helical" evidence="5">
    <location>
        <begin position="197"/>
        <end position="217"/>
    </location>
</feature>
<dbReference type="Proteomes" id="UP000608071">
    <property type="component" value="Unassembled WGS sequence"/>
</dbReference>
<evidence type="ECO:0000313" key="6">
    <source>
        <dbReference type="EMBL" id="MBD7966976.1"/>
    </source>
</evidence>
<accession>A0ABR8SU01</accession>
<comment type="caution">
    <text evidence="6">The sequence shown here is derived from an EMBL/GenBank/DDBJ whole genome shotgun (WGS) entry which is preliminary data.</text>
</comment>
<reference evidence="6 7" key="1">
    <citation type="submission" date="2020-08" db="EMBL/GenBank/DDBJ databases">
        <title>A Genomic Blueprint of the Chicken Gut Microbiome.</title>
        <authorList>
            <person name="Gilroy R."/>
            <person name="Ravi A."/>
            <person name="Getino M."/>
            <person name="Pursley I."/>
            <person name="Horton D.L."/>
            <person name="Alikhan N.-F."/>
            <person name="Baker D."/>
            <person name="Gharbi K."/>
            <person name="Hall N."/>
            <person name="Watson M."/>
            <person name="Adriaenssens E.M."/>
            <person name="Foster-Nyarko E."/>
            <person name="Jarju S."/>
            <person name="Secka A."/>
            <person name="Antonio M."/>
            <person name="Oren A."/>
            <person name="Chaudhuri R."/>
            <person name="La Ragione R.M."/>
            <person name="Hildebrand F."/>
            <person name="Pallen M.J."/>
        </authorList>
    </citation>
    <scope>NUCLEOTIDE SEQUENCE [LARGE SCALE GENOMIC DNA]</scope>
    <source>
        <strain evidence="6 7">Sa2BVA9</strain>
    </source>
</reference>
<feature type="transmembrane region" description="Helical" evidence="5">
    <location>
        <begin position="37"/>
        <end position="59"/>
    </location>
</feature>
<evidence type="ECO:0000256" key="4">
    <source>
        <dbReference type="ARBA" id="ARBA00023136"/>
    </source>
</evidence>
<dbReference type="Gene3D" id="1.20.1530.20">
    <property type="match status" value="1"/>
</dbReference>
<sequence length="321" mass="35022">MGSWSLRFAAWFEKYMFAIIPFTLILGMIYSELFLPFVSWVPYLFGFVTFVMALGCGLTHLKNVVYKPMPVFITLLLAHVLTPLIAFALGAALFGPDSDYTVGLVLFSIIPLGVSSVLWVGMSYGSVPLMLAMVVVDSALSPLVVPGLIELFFGADIKFDTVSLMKDLLLIIVVPTVLGVTIYEISKGKFKAWSAPVTLPISKIFFAAVVLLNAAAIAPHMRTLETSVILASIAVVLLVALCYCIGFAGSYLMRNVSREIRVTMSYAAGMRNISLGLVLAMGYFSPQTAIPVVLGIMIQQPLATLHHALLQRFLPIQKEEM</sequence>
<evidence type="ECO:0000256" key="5">
    <source>
        <dbReference type="SAM" id="Phobius"/>
    </source>
</evidence>
<keyword evidence="7" id="KW-1185">Reference proteome</keyword>
<gene>
    <name evidence="6" type="ORF">H9647_02760</name>
</gene>
<feature type="transmembrane region" description="Helical" evidence="5">
    <location>
        <begin position="12"/>
        <end position="31"/>
    </location>
</feature>
<feature type="transmembrane region" description="Helical" evidence="5">
    <location>
        <begin position="71"/>
        <end position="94"/>
    </location>
</feature>
<protein>
    <submittedName>
        <fullName evidence="6">Bile acid:sodium symporter family protein</fullName>
    </submittedName>
</protein>
<evidence type="ECO:0000313" key="7">
    <source>
        <dbReference type="Proteomes" id="UP000608071"/>
    </source>
</evidence>